<reference evidence="1" key="1">
    <citation type="journal article" date="2021" name="Proc. Natl. Acad. Sci. U.S.A.">
        <title>A Catalog of Tens of Thousands of Viruses from Human Metagenomes Reveals Hidden Associations with Chronic Diseases.</title>
        <authorList>
            <person name="Tisza M.J."/>
            <person name="Buck C.B."/>
        </authorList>
    </citation>
    <scope>NUCLEOTIDE SEQUENCE</scope>
    <source>
        <strain evidence="1">Cty3u30</strain>
    </source>
</reference>
<dbReference type="EMBL" id="BK015598">
    <property type="protein sequence ID" value="DAE15070.1"/>
    <property type="molecule type" value="Genomic_DNA"/>
</dbReference>
<sequence>MTLAEMMTSDKVFLTPAEVAPVMGCNPQRIRVMAAQAPELLPFPVVKIGSRVKIPRVLALRALGYDPATAG</sequence>
<evidence type="ECO:0000313" key="1">
    <source>
        <dbReference type="EMBL" id="DAE15070.1"/>
    </source>
</evidence>
<accession>A0A8S5Q6S8</accession>
<proteinExistence type="predicted"/>
<protein>
    <submittedName>
        <fullName evidence="1">Pyocin activator protein PrtN</fullName>
    </submittedName>
</protein>
<organism evidence="1">
    <name type="scientific">Siphoviridae sp. cty3u30</name>
    <dbReference type="NCBI Taxonomy" id="2825744"/>
    <lineage>
        <taxon>Viruses</taxon>
        <taxon>Duplodnaviria</taxon>
        <taxon>Heunggongvirae</taxon>
        <taxon>Uroviricota</taxon>
        <taxon>Caudoviricetes</taxon>
    </lineage>
</organism>
<name>A0A8S5Q6S8_9CAUD</name>